<proteinExistence type="predicted"/>
<dbReference type="Pfam" id="PF24524">
    <property type="entry name" value="DUF7596"/>
    <property type="match status" value="1"/>
</dbReference>
<evidence type="ECO:0000259" key="1">
    <source>
        <dbReference type="Pfam" id="PF24524"/>
    </source>
</evidence>
<organism evidence="3">
    <name type="scientific">Strongyloides stercoralis</name>
    <name type="common">Threadworm</name>
    <dbReference type="NCBI Taxonomy" id="6248"/>
    <lineage>
        <taxon>Eukaryota</taxon>
        <taxon>Metazoa</taxon>
        <taxon>Ecdysozoa</taxon>
        <taxon>Nematoda</taxon>
        <taxon>Chromadorea</taxon>
        <taxon>Rhabditida</taxon>
        <taxon>Tylenchina</taxon>
        <taxon>Panagrolaimomorpha</taxon>
        <taxon>Strongyloidoidea</taxon>
        <taxon>Strongyloididae</taxon>
        <taxon>Strongyloides</taxon>
    </lineage>
</organism>
<protein>
    <submittedName>
        <fullName evidence="3">Acetyltransf_18 domain-containing protein</fullName>
    </submittedName>
    <submittedName>
        <fullName evidence="4">YitH acetyltransferase (GNAT) domain-containing protein</fullName>
    </submittedName>
</protein>
<keyword evidence="2" id="KW-1185">Reference proteome</keyword>
<reference evidence="3" key="1">
    <citation type="submission" date="2015-08" db="UniProtKB">
        <authorList>
            <consortium name="WormBaseParasite"/>
        </authorList>
    </citation>
    <scope>IDENTIFICATION</scope>
</reference>
<dbReference type="WBParaSite" id="TCONS_00016686.p1">
    <property type="protein sequence ID" value="TCONS_00016686.p1"/>
    <property type="gene ID" value="XLOC_011332"/>
</dbReference>
<evidence type="ECO:0000313" key="2">
    <source>
        <dbReference type="Proteomes" id="UP000035681"/>
    </source>
</evidence>
<accession>A0A0K0EB34</accession>
<evidence type="ECO:0000313" key="3">
    <source>
        <dbReference type="WBParaSite" id="SSTP_0000670500.1"/>
    </source>
</evidence>
<dbReference type="InterPro" id="IPR056017">
    <property type="entry name" value="DUF7596"/>
</dbReference>
<feature type="domain" description="DUF7596" evidence="1">
    <location>
        <begin position="26"/>
        <end position="200"/>
    </location>
</feature>
<dbReference type="WBParaSite" id="SSTP_0000670500.1">
    <property type="protein sequence ID" value="SSTP_0000670500.1"/>
    <property type="gene ID" value="SSTP_0000670500"/>
</dbReference>
<dbReference type="Proteomes" id="UP000035681">
    <property type="component" value="Unplaced"/>
</dbReference>
<evidence type="ECO:0000313" key="4">
    <source>
        <dbReference type="WBParaSite" id="TCONS_00016686.p1"/>
    </source>
</evidence>
<name>A0A0K0EB34_STRER</name>
<dbReference type="STRING" id="6248.A0A0K0EB34"/>
<dbReference type="Gene3D" id="3.40.630.90">
    <property type="match status" value="1"/>
</dbReference>
<sequence length="371" mass="43312">MLAIQDIENLFKNTLTNETLSGIYLPLNNNPSFLEYNDVTAIMIVKKDENNKSCPVAFGETQKITNNQYYAMINIVDEEYLCQYVSVNHNKTFRECWNNKNLSILSLNNTNLFSNNLNNDNNNSISLPFSTYIIPYYTVFGDKQIKPLLEILFEETIKKLNIYNNFYVNKNMTIDIIYEGNIIKREEEEGILRNFVGFNVIDKMYIQKCTYNVESLKEFIEDCNEYYINNDCIEIDKSNLQMVTEYDKMIIGMERKDYLKHLFKLGNVEGLVQINDKGIVDGYILKMNNHIIGCYGKNEKIQINLIKSLLSKFDDTTEITFFINCQENFITTKLLRNALELNEVRRLHTSTLINKINWEKVGIIGIGCHVF</sequence>
<dbReference type="AlphaFoldDB" id="A0A0K0EB34"/>